<keyword evidence="5" id="KW-0720">Serine protease</keyword>
<evidence type="ECO:0000256" key="4">
    <source>
        <dbReference type="ARBA" id="ARBA00022801"/>
    </source>
</evidence>
<dbReference type="PRINTS" id="PR00127">
    <property type="entry name" value="CLPPROTEASEP"/>
</dbReference>
<dbReference type="CDD" id="cd07016">
    <property type="entry name" value="S14_ClpP_1"/>
    <property type="match status" value="1"/>
</dbReference>
<dbReference type="GO" id="GO:0004252">
    <property type="term" value="F:serine-type endopeptidase activity"/>
    <property type="evidence" value="ECO:0007669"/>
    <property type="project" value="InterPro"/>
</dbReference>
<dbReference type="GO" id="GO:0051117">
    <property type="term" value="F:ATPase binding"/>
    <property type="evidence" value="ECO:0007669"/>
    <property type="project" value="TreeGrafter"/>
</dbReference>
<dbReference type="Gene3D" id="3.90.226.10">
    <property type="entry name" value="2-enoyl-CoA Hydratase, Chain A, domain 1"/>
    <property type="match status" value="1"/>
</dbReference>
<dbReference type="InterPro" id="IPR001907">
    <property type="entry name" value="ClpP"/>
</dbReference>
<dbReference type="InterPro" id="IPR029045">
    <property type="entry name" value="ClpP/crotonase-like_dom_sf"/>
</dbReference>
<dbReference type="AlphaFoldDB" id="A0A2N9AHJ1"/>
<feature type="region of interest" description="Disordered" evidence="7">
    <location>
        <begin position="211"/>
        <end position="247"/>
    </location>
</feature>
<dbReference type="NCBIfam" id="NF045542">
    <property type="entry name" value="Clp_rel_HeadMat"/>
    <property type="match status" value="1"/>
</dbReference>
<protein>
    <recommendedName>
        <fullName evidence="6">ATP-dependent Clp protease proteolytic subunit</fullName>
    </recommendedName>
</protein>
<dbReference type="PANTHER" id="PTHR10381:SF70">
    <property type="entry name" value="ATP-DEPENDENT CLP PROTEASE PROTEOLYTIC SUBUNIT"/>
    <property type="match status" value="1"/>
</dbReference>
<dbReference type="GO" id="GO:0006515">
    <property type="term" value="P:protein quality control for misfolded or incompletely synthesized proteins"/>
    <property type="evidence" value="ECO:0007669"/>
    <property type="project" value="TreeGrafter"/>
</dbReference>
<evidence type="ECO:0000256" key="3">
    <source>
        <dbReference type="ARBA" id="ARBA00022670"/>
    </source>
</evidence>
<dbReference type="Proteomes" id="UP000233769">
    <property type="component" value="Chromosome tk0001"/>
</dbReference>
<evidence type="ECO:0000256" key="1">
    <source>
        <dbReference type="ARBA" id="ARBA00007039"/>
    </source>
</evidence>
<keyword evidence="4" id="KW-0378">Hydrolase</keyword>
<dbReference type="PANTHER" id="PTHR10381">
    <property type="entry name" value="ATP-DEPENDENT CLP PROTEASE PROTEOLYTIC SUBUNIT"/>
    <property type="match status" value="1"/>
</dbReference>
<dbReference type="EMBL" id="LT962688">
    <property type="protein sequence ID" value="SOR26811.1"/>
    <property type="molecule type" value="Genomic_DNA"/>
</dbReference>
<reference evidence="9" key="1">
    <citation type="submission" date="2017-10" db="EMBL/GenBank/DDBJ databases">
        <authorList>
            <person name="Regsiter A."/>
            <person name="William W."/>
        </authorList>
    </citation>
    <scope>NUCLEOTIDE SEQUENCE [LARGE SCALE GENOMIC DNA]</scope>
</reference>
<dbReference type="InterPro" id="IPR023562">
    <property type="entry name" value="ClpP/TepA"/>
</dbReference>
<accession>A0A2N9AHJ1</accession>
<evidence type="ECO:0000313" key="9">
    <source>
        <dbReference type="Proteomes" id="UP000233769"/>
    </source>
</evidence>
<organism evidence="8 9">
    <name type="scientific">Methylorubrum extorquens</name>
    <name type="common">Methylobacterium dichloromethanicum</name>
    <name type="synonym">Methylobacterium extorquens</name>
    <dbReference type="NCBI Taxonomy" id="408"/>
    <lineage>
        <taxon>Bacteria</taxon>
        <taxon>Pseudomonadati</taxon>
        <taxon>Pseudomonadota</taxon>
        <taxon>Alphaproteobacteria</taxon>
        <taxon>Hyphomicrobiales</taxon>
        <taxon>Methylobacteriaceae</taxon>
        <taxon>Methylorubrum</taxon>
    </lineage>
</organism>
<name>A0A2N9AHJ1_METEX</name>
<dbReference type="GO" id="GO:0004176">
    <property type="term" value="F:ATP-dependent peptidase activity"/>
    <property type="evidence" value="ECO:0007669"/>
    <property type="project" value="InterPro"/>
</dbReference>
<evidence type="ECO:0000313" key="8">
    <source>
        <dbReference type="EMBL" id="SOR26811.1"/>
    </source>
</evidence>
<gene>
    <name evidence="8" type="ORF">TK0001_0209</name>
</gene>
<evidence type="ECO:0000256" key="7">
    <source>
        <dbReference type="SAM" id="MobiDB-lite"/>
    </source>
</evidence>
<keyword evidence="2" id="KW-0963">Cytoplasm</keyword>
<evidence type="ECO:0000256" key="5">
    <source>
        <dbReference type="ARBA" id="ARBA00022825"/>
    </source>
</evidence>
<evidence type="ECO:0000256" key="2">
    <source>
        <dbReference type="ARBA" id="ARBA00022490"/>
    </source>
</evidence>
<evidence type="ECO:0000256" key="6">
    <source>
        <dbReference type="RuleBase" id="RU003567"/>
    </source>
</evidence>
<keyword evidence="3" id="KW-0645">Protease</keyword>
<comment type="similarity">
    <text evidence="1 6">Belongs to the peptidase S14 family.</text>
</comment>
<dbReference type="Pfam" id="PF00574">
    <property type="entry name" value="CLP_protease"/>
    <property type="match status" value="1"/>
</dbReference>
<sequence length="389" mass="39804">MTVLVSGSEIVLSGTVGNLYWDEGFTAAEVSVALAQIGRSQDVTIRLNSPGGIASEGAAIHAAIAAHQGRTVVIVEGVAASAASALAMAADEVVMSLGALMMVHDPSGFTFGTAADHEASLRELTALATAMAAIYADKTGRTAEQARADMRAEIWMTPEEAVAQGYADRALSRAANDDVEPIEPAAFDYRLFAHPPERLVALADKRAWSSRARPTAASPAAPPRLTEKPMATEPAGNGPALPPNPSAALAAVVDGPRADASSTTLARADAAEIAKLCVDGGVPAMASALLAEGVTVAQAKERIGAAGQINDLVALARRKDPTLPAELGATMLAEGKTVEQARSVLFDKLVAAEEKTAVSSHVPADGKGDPTARIVGHYRAATGAKPRAA</sequence>
<dbReference type="SUPFAM" id="SSF52096">
    <property type="entry name" value="ClpP/crotonase"/>
    <property type="match status" value="1"/>
</dbReference>
<dbReference type="GO" id="GO:0009368">
    <property type="term" value="C:endopeptidase Clp complex"/>
    <property type="evidence" value="ECO:0007669"/>
    <property type="project" value="TreeGrafter"/>
</dbReference>
<proteinExistence type="inferred from homology"/>